<keyword evidence="1" id="KW-0732">Signal</keyword>
<dbReference type="Proteomes" id="UP000501130">
    <property type="component" value="Chromosome"/>
</dbReference>
<keyword evidence="3" id="KW-1185">Reference proteome</keyword>
<feature type="chain" id="PRO_5045776562" description="DUF3080 family protein" evidence="1">
    <location>
        <begin position="29"/>
        <end position="286"/>
    </location>
</feature>
<evidence type="ECO:0000313" key="3">
    <source>
        <dbReference type="Proteomes" id="UP000501130"/>
    </source>
</evidence>
<protein>
    <recommendedName>
        <fullName evidence="4">DUF3080 family protein</fullName>
    </recommendedName>
</protein>
<organism evidence="2 3">
    <name type="scientific">Limnobacter profundi</name>
    <dbReference type="NCBI Taxonomy" id="2732163"/>
    <lineage>
        <taxon>Bacteria</taxon>
        <taxon>Pseudomonadati</taxon>
        <taxon>Pseudomonadota</taxon>
        <taxon>Betaproteobacteria</taxon>
        <taxon>Burkholderiales</taxon>
        <taxon>Burkholderiaceae</taxon>
        <taxon>Limnobacter</taxon>
    </lineage>
</organism>
<feature type="signal peptide" evidence="1">
    <location>
        <begin position="1"/>
        <end position="28"/>
    </location>
</feature>
<evidence type="ECO:0008006" key="4">
    <source>
        <dbReference type="Google" id="ProtNLM"/>
    </source>
</evidence>
<evidence type="ECO:0000256" key="1">
    <source>
        <dbReference type="SAM" id="SignalP"/>
    </source>
</evidence>
<dbReference type="PROSITE" id="PS51257">
    <property type="entry name" value="PROKAR_LIPOPROTEIN"/>
    <property type="match status" value="1"/>
</dbReference>
<dbReference type="RefSeq" id="WP_171100828.1">
    <property type="nucleotide sequence ID" value="NZ_CP053084.1"/>
</dbReference>
<accession>A0ABX6N9X3</accession>
<dbReference type="EMBL" id="CP053084">
    <property type="protein sequence ID" value="QJR30710.1"/>
    <property type="molecule type" value="Genomic_DNA"/>
</dbReference>
<evidence type="ECO:0000313" key="2">
    <source>
        <dbReference type="EMBL" id="QJR30710.1"/>
    </source>
</evidence>
<sequence length="286" mass="31658">MLQSIPRIAVCIALVLTAACASKTPSQAEGLATTGKQYTTTLKKVNSFALDHTLEFTAGLLPNLPRDNTTLLTQTQAMQQRAELLQATSNYLDTQALYFAELSALAKGDTGTGTTRALRKLVEALNKAPDVGGIPRVSKEAVAGLAGHVASWKHSAQVREELIRSAEPVAHALLLNQHILQEQIQWITQREELARQVEYREKVLKPFVEDKKLGETWKNAWMKHIKQVPTIELLEQAKAASIDMQQAWVNVLRGEGSFEHLQGVFDQLNSNIQAANKREPNTHDPK</sequence>
<gene>
    <name evidence="2" type="ORF">HKT17_13885</name>
</gene>
<proteinExistence type="predicted"/>
<reference evidence="2 3" key="1">
    <citation type="submission" date="2020-05" db="EMBL/GenBank/DDBJ databases">
        <title>Compete genome of Limnobacter sp. SAORIC-580.</title>
        <authorList>
            <person name="Song J."/>
            <person name="Cho J.-C."/>
        </authorList>
    </citation>
    <scope>NUCLEOTIDE SEQUENCE [LARGE SCALE GENOMIC DNA]</scope>
    <source>
        <strain evidence="2 3">SAORIC-580</strain>
    </source>
</reference>
<name>A0ABX6N9X3_9BURK</name>